<evidence type="ECO:0000256" key="4">
    <source>
        <dbReference type="ARBA" id="ARBA00023157"/>
    </source>
</evidence>
<dbReference type="EMBL" id="QYUJ01000014">
    <property type="protein sequence ID" value="RJF71582.1"/>
    <property type="molecule type" value="Genomic_DNA"/>
</dbReference>
<dbReference type="PANTHER" id="PTHR13887">
    <property type="entry name" value="GLUTATHIONE S-TRANSFERASE KAPPA"/>
    <property type="match status" value="1"/>
</dbReference>
<dbReference type="InterPro" id="IPR012336">
    <property type="entry name" value="Thioredoxin-like_fold"/>
</dbReference>
<dbReference type="PROSITE" id="PS51352">
    <property type="entry name" value="THIOREDOXIN_2"/>
    <property type="match status" value="1"/>
</dbReference>
<comment type="similarity">
    <text evidence="1">Belongs to the thioredoxin family. DsbA subfamily.</text>
</comment>
<dbReference type="Proteomes" id="UP000286287">
    <property type="component" value="Unassembled WGS sequence"/>
</dbReference>
<evidence type="ECO:0000313" key="8">
    <source>
        <dbReference type="Proteomes" id="UP000286287"/>
    </source>
</evidence>
<dbReference type="InterPro" id="IPR036249">
    <property type="entry name" value="Thioredoxin-like_sf"/>
</dbReference>
<feature type="domain" description="Thioredoxin" evidence="6">
    <location>
        <begin position="23"/>
        <end position="231"/>
    </location>
</feature>
<keyword evidence="2" id="KW-0732">Signal</keyword>
<dbReference type="Pfam" id="PF13462">
    <property type="entry name" value="Thioredoxin_4"/>
    <property type="match status" value="1"/>
</dbReference>
<dbReference type="AlphaFoldDB" id="A0A418V661"/>
<evidence type="ECO:0000256" key="5">
    <source>
        <dbReference type="ARBA" id="ARBA00023284"/>
    </source>
</evidence>
<gene>
    <name evidence="7" type="ORF">D3875_08360</name>
</gene>
<evidence type="ECO:0000313" key="7">
    <source>
        <dbReference type="EMBL" id="RJF71582.1"/>
    </source>
</evidence>
<dbReference type="Gene3D" id="3.40.30.10">
    <property type="entry name" value="Glutaredoxin"/>
    <property type="match status" value="1"/>
</dbReference>
<evidence type="ECO:0000256" key="1">
    <source>
        <dbReference type="ARBA" id="ARBA00005791"/>
    </source>
</evidence>
<protein>
    <submittedName>
        <fullName evidence="7">DsbA family protein</fullName>
    </submittedName>
</protein>
<evidence type="ECO:0000256" key="2">
    <source>
        <dbReference type="ARBA" id="ARBA00022729"/>
    </source>
</evidence>
<evidence type="ECO:0000259" key="6">
    <source>
        <dbReference type="PROSITE" id="PS51352"/>
    </source>
</evidence>
<evidence type="ECO:0000256" key="3">
    <source>
        <dbReference type="ARBA" id="ARBA00023002"/>
    </source>
</evidence>
<keyword evidence="4" id="KW-1015">Disulfide bond</keyword>
<sequence length="231" mass="25073">MTRLSGNNSNNMMLLVGTLVAALLIGLALFAVSKKQSTPAAGGEGTFNYASLPYAGQEDAKVSVVVVEDFKCPVCKQFEETVAPQLKTNYVDTGKIKQYSLVWPFLSKNAGLSVDDSKFAAQAGRCVYQERGNDGFNAFKTILFRAQGDERQAWATKERLKELAVNVEGLDQAKFATCLDTDATVAAVDTDTKMAEDNKVSGTPTVFVNGKRVENSMSYDELKKAIDEALQ</sequence>
<comment type="caution">
    <text evidence="7">The sequence shown here is derived from an EMBL/GenBank/DDBJ whole genome shotgun (WGS) entry which is preliminary data.</text>
</comment>
<accession>A0A418V661</accession>
<dbReference type="InterPro" id="IPR013766">
    <property type="entry name" value="Thioredoxin_domain"/>
</dbReference>
<keyword evidence="3" id="KW-0560">Oxidoreductase</keyword>
<keyword evidence="5" id="KW-0676">Redox-active center</keyword>
<dbReference type="SUPFAM" id="SSF52833">
    <property type="entry name" value="Thioredoxin-like"/>
    <property type="match status" value="1"/>
</dbReference>
<organism evidence="7 8">
    <name type="scientific">Deinococcus cavernae</name>
    <dbReference type="NCBI Taxonomy" id="2320857"/>
    <lineage>
        <taxon>Bacteria</taxon>
        <taxon>Thermotogati</taxon>
        <taxon>Deinococcota</taxon>
        <taxon>Deinococci</taxon>
        <taxon>Deinococcales</taxon>
        <taxon>Deinococcaceae</taxon>
        <taxon>Deinococcus</taxon>
    </lineage>
</organism>
<reference evidence="7 8" key="1">
    <citation type="submission" date="2018-09" db="EMBL/GenBank/DDBJ databases">
        <authorList>
            <person name="Zhu H."/>
        </authorList>
    </citation>
    <scope>NUCLEOTIDE SEQUENCE [LARGE SCALE GENOMIC DNA]</scope>
    <source>
        <strain evidence="7 8">K2S05-167</strain>
    </source>
</reference>
<proteinExistence type="inferred from homology"/>
<dbReference type="GO" id="GO:0016491">
    <property type="term" value="F:oxidoreductase activity"/>
    <property type="evidence" value="ECO:0007669"/>
    <property type="project" value="UniProtKB-KW"/>
</dbReference>
<dbReference type="PANTHER" id="PTHR13887:SF14">
    <property type="entry name" value="DISULFIDE BOND FORMATION PROTEIN D"/>
    <property type="match status" value="1"/>
</dbReference>
<dbReference type="OrthoDB" id="117402at2"/>
<name>A0A418V661_9DEIO</name>
<dbReference type="RefSeq" id="WP_119762899.1">
    <property type="nucleotide sequence ID" value="NZ_QYUJ01000014.1"/>
</dbReference>
<keyword evidence="8" id="KW-1185">Reference proteome</keyword>